<dbReference type="Proteomes" id="UP000306102">
    <property type="component" value="Unassembled WGS sequence"/>
</dbReference>
<dbReference type="STRING" id="542762.A0A4S4E0L5"/>
<dbReference type="GO" id="GO:0000976">
    <property type="term" value="F:transcription cis-regulatory region binding"/>
    <property type="evidence" value="ECO:0007669"/>
    <property type="project" value="InterPro"/>
</dbReference>
<dbReference type="PANTHER" id="PTHR31496:SF3">
    <property type="entry name" value="TRANSCRIPTION REPRESSOR KAN1"/>
    <property type="match status" value="1"/>
</dbReference>
<keyword evidence="6" id="KW-1185">Reference proteome</keyword>
<sequence>MIMIYSLVIGATPKLVLQLMNIKGLSIAHVKSHLQMYRSKKIDNQGQVINGRGHLTGSADHLVHSFWQPLMHDQKLRSDFRDISWSGHGSWLSRFHGSVAEEFHGAIGMNRRNGAFYIDNSSTITVQNSKKTHECSQDFRLQYSCDQSNQLTRRQWHGCGGENVNFFNKSLITNTLKRKAEDSHCLDLDLSLSLKSRQDEEIKKRFGGEEVDSDLSLSLFSCSKKENSSIDLNFPSKVSKLIEDDDITKNRTMASTLDLTI</sequence>
<keyword evidence="2" id="KW-0805">Transcription regulation</keyword>
<dbReference type="NCBIfam" id="TIGR01557">
    <property type="entry name" value="myb_SHAQKYF"/>
    <property type="match status" value="1"/>
</dbReference>
<evidence type="ECO:0000313" key="6">
    <source>
        <dbReference type="Proteomes" id="UP000306102"/>
    </source>
</evidence>
<dbReference type="EMBL" id="SDRB02008578">
    <property type="protein sequence ID" value="THG09332.1"/>
    <property type="molecule type" value="Genomic_DNA"/>
</dbReference>
<dbReference type="PANTHER" id="PTHR31496">
    <property type="entry name" value="TRANSCRIPTION FACTOR KAN2-RELATED"/>
    <property type="match status" value="1"/>
</dbReference>
<organism evidence="5 6">
    <name type="scientific">Camellia sinensis var. sinensis</name>
    <name type="common">China tea</name>
    <dbReference type="NCBI Taxonomy" id="542762"/>
    <lineage>
        <taxon>Eukaryota</taxon>
        <taxon>Viridiplantae</taxon>
        <taxon>Streptophyta</taxon>
        <taxon>Embryophyta</taxon>
        <taxon>Tracheophyta</taxon>
        <taxon>Spermatophyta</taxon>
        <taxon>Magnoliopsida</taxon>
        <taxon>eudicotyledons</taxon>
        <taxon>Gunneridae</taxon>
        <taxon>Pentapetalae</taxon>
        <taxon>asterids</taxon>
        <taxon>Ericales</taxon>
        <taxon>Theaceae</taxon>
        <taxon>Camellia</taxon>
    </lineage>
</organism>
<evidence type="ECO:0000256" key="3">
    <source>
        <dbReference type="ARBA" id="ARBA00023163"/>
    </source>
</evidence>
<keyword evidence="3" id="KW-0804">Transcription</keyword>
<comment type="caution">
    <text evidence="5">The sequence shown here is derived from an EMBL/GenBank/DDBJ whole genome shotgun (WGS) entry which is preliminary data.</text>
</comment>
<dbReference type="GO" id="GO:0006355">
    <property type="term" value="P:regulation of DNA-templated transcription"/>
    <property type="evidence" value="ECO:0007669"/>
    <property type="project" value="InterPro"/>
</dbReference>
<dbReference type="InterPro" id="IPR044847">
    <property type="entry name" value="KAN_fam"/>
</dbReference>
<evidence type="ECO:0000256" key="4">
    <source>
        <dbReference type="ARBA" id="ARBA00023242"/>
    </source>
</evidence>
<evidence type="ECO:0008006" key="7">
    <source>
        <dbReference type="Google" id="ProtNLM"/>
    </source>
</evidence>
<reference evidence="5 6" key="1">
    <citation type="journal article" date="2018" name="Proc. Natl. Acad. Sci. U.S.A.">
        <title>Draft genome sequence of Camellia sinensis var. sinensis provides insights into the evolution of the tea genome and tea quality.</title>
        <authorList>
            <person name="Wei C."/>
            <person name="Yang H."/>
            <person name="Wang S."/>
            <person name="Zhao J."/>
            <person name="Liu C."/>
            <person name="Gao L."/>
            <person name="Xia E."/>
            <person name="Lu Y."/>
            <person name="Tai Y."/>
            <person name="She G."/>
            <person name="Sun J."/>
            <person name="Cao H."/>
            <person name="Tong W."/>
            <person name="Gao Q."/>
            <person name="Li Y."/>
            <person name="Deng W."/>
            <person name="Jiang X."/>
            <person name="Wang W."/>
            <person name="Chen Q."/>
            <person name="Zhang S."/>
            <person name="Li H."/>
            <person name="Wu J."/>
            <person name="Wang P."/>
            <person name="Li P."/>
            <person name="Shi C."/>
            <person name="Zheng F."/>
            <person name="Jian J."/>
            <person name="Huang B."/>
            <person name="Shan D."/>
            <person name="Shi M."/>
            <person name="Fang C."/>
            <person name="Yue Y."/>
            <person name="Li F."/>
            <person name="Li D."/>
            <person name="Wei S."/>
            <person name="Han B."/>
            <person name="Jiang C."/>
            <person name="Yin Y."/>
            <person name="Xia T."/>
            <person name="Zhang Z."/>
            <person name="Bennetzen J.L."/>
            <person name="Zhao S."/>
            <person name="Wan X."/>
        </authorList>
    </citation>
    <scope>NUCLEOTIDE SEQUENCE [LARGE SCALE GENOMIC DNA]</scope>
    <source>
        <strain evidence="6">cv. Shuchazao</strain>
        <tissue evidence="5">Leaf</tissue>
    </source>
</reference>
<evidence type="ECO:0000256" key="1">
    <source>
        <dbReference type="ARBA" id="ARBA00004123"/>
    </source>
</evidence>
<dbReference type="Gene3D" id="1.10.10.60">
    <property type="entry name" value="Homeodomain-like"/>
    <property type="match status" value="1"/>
</dbReference>
<proteinExistence type="predicted"/>
<evidence type="ECO:0000256" key="2">
    <source>
        <dbReference type="ARBA" id="ARBA00023015"/>
    </source>
</evidence>
<comment type="subcellular location">
    <subcellularLocation>
        <location evidence="1">Nucleus</location>
    </subcellularLocation>
</comment>
<evidence type="ECO:0000313" key="5">
    <source>
        <dbReference type="EMBL" id="THG09332.1"/>
    </source>
</evidence>
<protein>
    <recommendedName>
        <fullName evidence="7">HTH myb-type domain-containing protein</fullName>
    </recommendedName>
</protein>
<dbReference type="GO" id="GO:0010158">
    <property type="term" value="P:abaxial cell fate specification"/>
    <property type="evidence" value="ECO:0007669"/>
    <property type="project" value="InterPro"/>
</dbReference>
<gene>
    <name evidence="5" type="ORF">TEA_007909</name>
</gene>
<name>A0A4S4E0L5_CAMSN</name>
<dbReference type="GO" id="GO:0005634">
    <property type="term" value="C:nucleus"/>
    <property type="evidence" value="ECO:0007669"/>
    <property type="project" value="UniProtKB-SubCell"/>
</dbReference>
<dbReference type="InterPro" id="IPR006447">
    <property type="entry name" value="Myb_dom_plants"/>
</dbReference>
<dbReference type="AlphaFoldDB" id="A0A4S4E0L5"/>
<keyword evidence="4" id="KW-0539">Nucleus</keyword>
<accession>A0A4S4E0L5</accession>